<keyword evidence="2" id="KW-0472">Membrane</keyword>
<keyword evidence="4" id="KW-1185">Reference proteome</keyword>
<feature type="region of interest" description="Disordered" evidence="1">
    <location>
        <begin position="217"/>
        <end position="255"/>
    </location>
</feature>
<comment type="caution">
    <text evidence="3">The sequence shown here is derived from an EMBL/GenBank/DDBJ whole genome shotgun (WGS) entry which is preliminary data.</text>
</comment>
<dbReference type="Proteomes" id="UP000696294">
    <property type="component" value="Unassembled WGS sequence"/>
</dbReference>
<gene>
    <name evidence="3" type="ORF">HCN51_13325</name>
</gene>
<keyword evidence="2" id="KW-0812">Transmembrane</keyword>
<feature type="transmembrane region" description="Helical" evidence="2">
    <location>
        <begin position="150"/>
        <end position="172"/>
    </location>
</feature>
<feature type="transmembrane region" description="Helical" evidence="2">
    <location>
        <begin position="105"/>
        <end position="129"/>
    </location>
</feature>
<organism evidence="3 4">
    <name type="scientific">Nonomuraea composti</name>
    <dbReference type="NCBI Taxonomy" id="2720023"/>
    <lineage>
        <taxon>Bacteria</taxon>
        <taxon>Bacillati</taxon>
        <taxon>Actinomycetota</taxon>
        <taxon>Actinomycetes</taxon>
        <taxon>Streptosporangiales</taxon>
        <taxon>Streptosporangiaceae</taxon>
        <taxon>Nonomuraea</taxon>
    </lineage>
</organism>
<proteinExistence type="predicted"/>
<evidence type="ECO:0000313" key="3">
    <source>
        <dbReference type="EMBL" id="NJP90422.1"/>
    </source>
</evidence>
<feature type="transmembrane region" description="Helical" evidence="2">
    <location>
        <begin position="192"/>
        <end position="211"/>
    </location>
</feature>
<evidence type="ECO:0000256" key="1">
    <source>
        <dbReference type="SAM" id="MobiDB-lite"/>
    </source>
</evidence>
<feature type="transmembrane region" description="Helical" evidence="2">
    <location>
        <begin position="21"/>
        <end position="47"/>
    </location>
</feature>
<sequence>MSNPRRSREGDWLAKRLNVPIAAFLAIPALLFPTLGFLIGAIAILIYGMRVGRQEEELSVQPLAHRLRLNAEDVGAATYLLAPFRFLRWLYESIASLGFAMAMGLLYLGIGALIIAVVTGGFALALYGLTQVWPAMLYDLGSIRRAQSEWILHLWGRLAGYGFLAAGSAAVLPLKADAYTNVRESTAVLGWLIAPLTAMVLLFVTPIISFMPVDVTSSHRDGAPDATINPDRTRVDRQPSHGSSGQKPSRPEVTHLPPDAAAWANVIGMEDVCRKLGREVGAYAWIPGQVSDSDYSDRKLYGKNIAYQWSCTKNGPKLTREDLTIGCQIWYPGTQAYTTDPDYAYSWRCI</sequence>
<dbReference type="EMBL" id="JAATEP010000008">
    <property type="protein sequence ID" value="NJP90422.1"/>
    <property type="molecule type" value="Genomic_DNA"/>
</dbReference>
<reference evidence="3 4" key="1">
    <citation type="submission" date="2020-03" db="EMBL/GenBank/DDBJ databases">
        <title>WGS of actinomycetes isolated from Thailand.</title>
        <authorList>
            <person name="Thawai C."/>
        </authorList>
    </citation>
    <scope>NUCLEOTIDE SEQUENCE [LARGE SCALE GENOMIC DNA]</scope>
    <source>
        <strain evidence="3 4">FMUSA5-5</strain>
    </source>
</reference>
<name>A0ABX1B0Q2_9ACTN</name>
<keyword evidence="2" id="KW-1133">Transmembrane helix</keyword>
<evidence type="ECO:0000313" key="4">
    <source>
        <dbReference type="Proteomes" id="UP000696294"/>
    </source>
</evidence>
<dbReference type="RefSeq" id="WP_168009975.1">
    <property type="nucleotide sequence ID" value="NZ_JAATEP010000008.1"/>
</dbReference>
<evidence type="ECO:0000256" key="2">
    <source>
        <dbReference type="SAM" id="Phobius"/>
    </source>
</evidence>
<protein>
    <submittedName>
        <fullName evidence="3">Uncharacterized protein</fullName>
    </submittedName>
</protein>
<accession>A0ABX1B0Q2</accession>